<evidence type="ECO:0000313" key="4">
    <source>
        <dbReference type="Proteomes" id="UP000183685"/>
    </source>
</evidence>
<dbReference type="PANTHER" id="PTHR30590">
    <property type="entry name" value="INNER MEMBRANE PROTEIN"/>
    <property type="match status" value="1"/>
</dbReference>
<dbReference type="OrthoDB" id="9807744at2"/>
<feature type="transmembrane region" description="Helical" evidence="1">
    <location>
        <begin position="143"/>
        <end position="163"/>
    </location>
</feature>
<feature type="transmembrane region" description="Helical" evidence="1">
    <location>
        <begin position="288"/>
        <end position="310"/>
    </location>
</feature>
<dbReference type="InterPro" id="IPR007349">
    <property type="entry name" value="DUF418"/>
</dbReference>
<feature type="transmembrane region" description="Helical" evidence="1">
    <location>
        <begin position="356"/>
        <end position="377"/>
    </location>
</feature>
<feature type="transmembrane region" description="Helical" evidence="1">
    <location>
        <begin position="331"/>
        <end position="350"/>
    </location>
</feature>
<keyword evidence="1" id="KW-1133">Transmembrane helix</keyword>
<gene>
    <name evidence="3" type="ORF">SAMN04488071_2383</name>
</gene>
<keyword evidence="4" id="KW-1185">Reference proteome</keyword>
<protein>
    <recommendedName>
        <fullName evidence="2">DUF418 domain-containing protein</fullName>
    </recommendedName>
</protein>
<feature type="transmembrane region" description="Helical" evidence="1">
    <location>
        <begin position="66"/>
        <end position="86"/>
    </location>
</feature>
<feature type="transmembrane region" description="Helical" evidence="1">
    <location>
        <begin position="93"/>
        <end position="113"/>
    </location>
</feature>
<evidence type="ECO:0000256" key="1">
    <source>
        <dbReference type="SAM" id="Phobius"/>
    </source>
</evidence>
<feature type="domain" description="DUF418" evidence="2">
    <location>
        <begin position="234"/>
        <end position="395"/>
    </location>
</feature>
<keyword evidence="1" id="KW-0812">Transmembrane</keyword>
<dbReference type="Proteomes" id="UP000183685">
    <property type="component" value="Unassembled WGS sequence"/>
</dbReference>
<dbReference type="InterPro" id="IPR052529">
    <property type="entry name" value="Bact_Transport_Assoc"/>
</dbReference>
<feature type="transmembrane region" description="Helical" evidence="1">
    <location>
        <begin position="119"/>
        <end position="136"/>
    </location>
</feature>
<proteinExistence type="predicted"/>
<name>A0A1G7B6C1_9PROT</name>
<evidence type="ECO:0000313" key="3">
    <source>
        <dbReference type="EMBL" id="SDE22629.1"/>
    </source>
</evidence>
<dbReference type="Pfam" id="PF04235">
    <property type="entry name" value="DUF418"/>
    <property type="match status" value="1"/>
</dbReference>
<feature type="transmembrane region" description="Helical" evidence="1">
    <location>
        <begin position="216"/>
        <end position="237"/>
    </location>
</feature>
<feature type="transmembrane region" description="Helical" evidence="1">
    <location>
        <begin position="249"/>
        <end position="268"/>
    </location>
</feature>
<dbReference type="PANTHER" id="PTHR30590:SF2">
    <property type="entry name" value="INNER MEMBRANE PROTEIN"/>
    <property type="match status" value="1"/>
</dbReference>
<evidence type="ECO:0000259" key="2">
    <source>
        <dbReference type="Pfam" id="PF04235"/>
    </source>
</evidence>
<feature type="transmembrane region" description="Helical" evidence="1">
    <location>
        <begin position="9"/>
        <end position="31"/>
    </location>
</feature>
<organism evidence="3 4">
    <name type="scientific">Kordiimonas lacus</name>
    <dbReference type="NCBI Taxonomy" id="637679"/>
    <lineage>
        <taxon>Bacteria</taxon>
        <taxon>Pseudomonadati</taxon>
        <taxon>Pseudomonadota</taxon>
        <taxon>Alphaproteobacteria</taxon>
        <taxon>Kordiimonadales</taxon>
        <taxon>Kordiimonadaceae</taxon>
        <taxon>Kordiimonas</taxon>
    </lineage>
</organism>
<dbReference type="RefSeq" id="WP_068307442.1">
    <property type="nucleotide sequence ID" value="NZ_FNAK01000005.1"/>
</dbReference>
<sequence length="406" mass="45494">MTTVSVNRIALLDIVRGIAVLGILLMNIRLFSEPHAAYFNPLVGNDHTGLDRLWWQFQYVMADQKFMAIFSMLFGASTAIICDGLVRRGDPVLITYTKRIFGLFLIGLMHAYLLWSGDILVPYAMTSLVPFLFRNVRWRITLAVGVSLLAFGMAWSFMGYWAISPLPDHVIAETSREMWLPPAEVLAAEIAAYQGSWADHFPVRAAQALEFETEIYIHWGAWRISGLMLIGLALYRCGFLGGKLKARTYGLIALTLLPIGFALAWNGLMANEAAAWSFPFSMFAGSLWNYAGSVMVGTGYIALVGFLLNGTRFRLGFNAVSKVGKAALSNYLFQTLACTTIFYGFGLSLFGELPRWQTAFVVLGVWATQLVLSHLWFKRFEKGPVEALWHRLTYSRWLPDCSAQTR</sequence>
<reference evidence="3 4" key="1">
    <citation type="submission" date="2016-10" db="EMBL/GenBank/DDBJ databases">
        <authorList>
            <person name="de Groot N.N."/>
        </authorList>
    </citation>
    <scope>NUCLEOTIDE SEQUENCE [LARGE SCALE GENOMIC DNA]</scope>
    <source>
        <strain evidence="3 4">CGMCC 1.9109</strain>
    </source>
</reference>
<dbReference type="AlphaFoldDB" id="A0A1G7B6C1"/>
<dbReference type="EMBL" id="FNAK01000005">
    <property type="protein sequence ID" value="SDE22629.1"/>
    <property type="molecule type" value="Genomic_DNA"/>
</dbReference>
<keyword evidence="1" id="KW-0472">Membrane</keyword>
<accession>A0A1G7B6C1</accession>